<evidence type="ECO:0000313" key="2">
    <source>
        <dbReference type="EMBL" id="MBB5053000.1"/>
    </source>
</evidence>
<dbReference type="EMBL" id="JACHIJ010000004">
    <property type="protein sequence ID" value="MBB5053000.1"/>
    <property type="molecule type" value="Genomic_DNA"/>
</dbReference>
<proteinExistence type="predicted"/>
<sequence length="177" mass="18462">MTGAQDAIAGREGLKRALRFLGIVAIFTIAGPLTVAAIVSLLVIALGAPLLQLLLAIADLDALRTVASFAAWLLAAVAILASFLPSVAAGTIFAWTAVYADINAIWMAWLAAGIAAAGFIVFGMFIHPSESSALILPSVQSPAQALSLFSLLGVLAFLAASFCWWLARPLHRVKHTP</sequence>
<name>A0A840N1Q6_9BRAD</name>
<feature type="transmembrane region" description="Helical" evidence="1">
    <location>
        <begin position="69"/>
        <end position="98"/>
    </location>
</feature>
<accession>A0A840N1Q6</accession>
<feature type="transmembrane region" description="Helical" evidence="1">
    <location>
        <begin position="146"/>
        <end position="167"/>
    </location>
</feature>
<dbReference type="Proteomes" id="UP000521227">
    <property type="component" value="Unassembled WGS sequence"/>
</dbReference>
<keyword evidence="1" id="KW-1133">Transmembrane helix</keyword>
<reference evidence="2 3" key="1">
    <citation type="submission" date="2020-08" db="EMBL/GenBank/DDBJ databases">
        <title>Genomic Encyclopedia of Type Strains, Phase IV (KMG-IV): sequencing the most valuable type-strain genomes for metagenomic binning, comparative biology and taxonomic classification.</title>
        <authorList>
            <person name="Goeker M."/>
        </authorList>
    </citation>
    <scope>NUCLEOTIDE SEQUENCE [LARGE SCALE GENOMIC DNA]</scope>
    <source>
        <strain evidence="2 3">DSM 17498</strain>
    </source>
</reference>
<keyword evidence="1" id="KW-0812">Transmembrane</keyword>
<protein>
    <submittedName>
        <fullName evidence="2">Uncharacterized protein</fullName>
    </submittedName>
</protein>
<feature type="transmembrane region" description="Helical" evidence="1">
    <location>
        <begin position="20"/>
        <end position="49"/>
    </location>
</feature>
<evidence type="ECO:0000313" key="3">
    <source>
        <dbReference type="Proteomes" id="UP000521227"/>
    </source>
</evidence>
<feature type="transmembrane region" description="Helical" evidence="1">
    <location>
        <begin position="105"/>
        <end position="126"/>
    </location>
</feature>
<organism evidence="2 3">
    <name type="scientific">Afipia massiliensis</name>
    <dbReference type="NCBI Taxonomy" id="211460"/>
    <lineage>
        <taxon>Bacteria</taxon>
        <taxon>Pseudomonadati</taxon>
        <taxon>Pseudomonadota</taxon>
        <taxon>Alphaproteobacteria</taxon>
        <taxon>Hyphomicrobiales</taxon>
        <taxon>Nitrobacteraceae</taxon>
        <taxon>Afipia</taxon>
    </lineage>
</organism>
<comment type="caution">
    <text evidence="2">The sequence shown here is derived from an EMBL/GenBank/DDBJ whole genome shotgun (WGS) entry which is preliminary data.</text>
</comment>
<dbReference type="AlphaFoldDB" id="A0A840N1Q6"/>
<keyword evidence="1" id="KW-0472">Membrane</keyword>
<dbReference type="RefSeq" id="WP_184086274.1">
    <property type="nucleotide sequence ID" value="NZ_JACHIJ010000004.1"/>
</dbReference>
<evidence type="ECO:0000256" key="1">
    <source>
        <dbReference type="SAM" id="Phobius"/>
    </source>
</evidence>
<gene>
    <name evidence="2" type="ORF">HNQ36_002991</name>
</gene>